<dbReference type="AlphaFoldDB" id="A0A6A6GT32"/>
<dbReference type="EMBL" id="ML991882">
    <property type="protein sequence ID" value="KAF2228946.1"/>
    <property type="molecule type" value="Genomic_DNA"/>
</dbReference>
<dbReference type="Proteomes" id="UP000800092">
    <property type="component" value="Unassembled WGS sequence"/>
</dbReference>
<gene>
    <name evidence="7" type="ORF">EV356DRAFT_33432</name>
</gene>
<feature type="transmembrane region" description="Helical" evidence="6">
    <location>
        <begin position="296"/>
        <end position="316"/>
    </location>
</feature>
<evidence type="ECO:0000256" key="4">
    <source>
        <dbReference type="ARBA" id="ARBA00023136"/>
    </source>
</evidence>
<feature type="transmembrane region" description="Helical" evidence="6">
    <location>
        <begin position="336"/>
        <end position="357"/>
    </location>
</feature>
<evidence type="ECO:0000313" key="7">
    <source>
        <dbReference type="EMBL" id="KAF2228946.1"/>
    </source>
</evidence>
<keyword evidence="4 6" id="KW-0472">Membrane</keyword>
<feature type="transmembrane region" description="Helical" evidence="6">
    <location>
        <begin position="133"/>
        <end position="157"/>
    </location>
</feature>
<keyword evidence="3 6" id="KW-1133">Transmembrane helix</keyword>
<proteinExistence type="predicted"/>
<organism evidence="7 8">
    <name type="scientific">Viridothelium virens</name>
    <name type="common">Speckled blister lichen</name>
    <name type="synonym">Trypethelium virens</name>
    <dbReference type="NCBI Taxonomy" id="1048519"/>
    <lineage>
        <taxon>Eukaryota</taxon>
        <taxon>Fungi</taxon>
        <taxon>Dikarya</taxon>
        <taxon>Ascomycota</taxon>
        <taxon>Pezizomycotina</taxon>
        <taxon>Dothideomycetes</taxon>
        <taxon>Dothideomycetes incertae sedis</taxon>
        <taxon>Trypetheliales</taxon>
        <taxon>Trypetheliaceae</taxon>
        <taxon>Viridothelium</taxon>
    </lineage>
</organism>
<feature type="transmembrane region" description="Helical" evidence="6">
    <location>
        <begin position="223"/>
        <end position="241"/>
    </location>
</feature>
<evidence type="ECO:0000256" key="1">
    <source>
        <dbReference type="ARBA" id="ARBA00004141"/>
    </source>
</evidence>
<dbReference type="OrthoDB" id="2533084at2759"/>
<feature type="transmembrane region" description="Helical" evidence="6">
    <location>
        <begin position="378"/>
        <end position="396"/>
    </location>
</feature>
<dbReference type="GO" id="GO:0022857">
    <property type="term" value="F:transmembrane transporter activity"/>
    <property type="evidence" value="ECO:0007669"/>
    <property type="project" value="InterPro"/>
</dbReference>
<dbReference type="PANTHER" id="PTHR23502:SF159">
    <property type="entry name" value="TRANSPORTER, PUTATIVE (AFU_ORTHOLOGUE AFUA_4G14230)-RELATED"/>
    <property type="match status" value="1"/>
</dbReference>
<reference evidence="7" key="1">
    <citation type="journal article" date="2020" name="Stud. Mycol.">
        <title>101 Dothideomycetes genomes: a test case for predicting lifestyles and emergence of pathogens.</title>
        <authorList>
            <person name="Haridas S."/>
            <person name="Albert R."/>
            <person name="Binder M."/>
            <person name="Bloem J."/>
            <person name="Labutti K."/>
            <person name="Salamov A."/>
            <person name="Andreopoulos B."/>
            <person name="Baker S."/>
            <person name="Barry K."/>
            <person name="Bills G."/>
            <person name="Bluhm B."/>
            <person name="Cannon C."/>
            <person name="Castanera R."/>
            <person name="Culley D."/>
            <person name="Daum C."/>
            <person name="Ezra D."/>
            <person name="Gonzalez J."/>
            <person name="Henrissat B."/>
            <person name="Kuo A."/>
            <person name="Liang C."/>
            <person name="Lipzen A."/>
            <person name="Lutzoni F."/>
            <person name="Magnuson J."/>
            <person name="Mondo S."/>
            <person name="Nolan M."/>
            <person name="Ohm R."/>
            <person name="Pangilinan J."/>
            <person name="Park H.-J."/>
            <person name="Ramirez L."/>
            <person name="Alfaro M."/>
            <person name="Sun H."/>
            <person name="Tritt A."/>
            <person name="Yoshinaga Y."/>
            <person name="Zwiers L.-H."/>
            <person name="Turgeon B."/>
            <person name="Goodwin S."/>
            <person name="Spatafora J."/>
            <person name="Crous P."/>
            <person name="Grigoriev I."/>
        </authorList>
    </citation>
    <scope>NUCLEOTIDE SEQUENCE</scope>
    <source>
        <strain evidence="7">Tuck. ex Michener</strain>
    </source>
</reference>
<feature type="transmembrane region" description="Helical" evidence="6">
    <location>
        <begin position="471"/>
        <end position="493"/>
    </location>
</feature>
<keyword evidence="2 6" id="KW-0812">Transmembrane</keyword>
<evidence type="ECO:0000256" key="5">
    <source>
        <dbReference type="SAM" id="MobiDB-lite"/>
    </source>
</evidence>
<dbReference type="PANTHER" id="PTHR23502">
    <property type="entry name" value="MAJOR FACILITATOR SUPERFAMILY"/>
    <property type="match status" value="1"/>
</dbReference>
<comment type="subcellular location">
    <subcellularLocation>
        <location evidence="1">Membrane</location>
        <topology evidence="1">Multi-pass membrane protein</topology>
    </subcellularLocation>
</comment>
<dbReference type="InterPro" id="IPR011701">
    <property type="entry name" value="MFS"/>
</dbReference>
<evidence type="ECO:0000313" key="8">
    <source>
        <dbReference type="Proteomes" id="UP000800092"/>
    </source>
</evidence>
<feature type="transmembrane region" description="Helical" evidence="6">
    <location>
        <begin position="192"/>
        <end position="217"/>
    </location>
</feature>
<protein>
    <submittedName>
        <fullName evidence="7">MFS general substrate transporter</fullName>
    </submittedName>
</protein>
<sequence length="508" mass="55804">MDQEYVKPDLEDTGAFVVQREKSSSPGSIDSPVKLKTSPDGRQALIPQPSDDPADPLNWSWAKKHCVLIALGSGCLLTDWGMTWGSTLFEAQAMDWHMTPPDVSNSVTGGTFLQGPGGVLAVPLIQRYGRLPVLFWSQLLGCIVVIGAACAPTYAGFTACRVLQGFVTTAPQVIGLSMIHDMFFFHERARKVNLWVFSFLIGPFLGPFISGFLIQAISWRHCYAVLAGFYGASSLIIAFLGDETLYDRDNPNQAAASPGIMGRLQKLTGIAGVRASGRPSPLIVAKHLISLSYRPYLFLPTAVFIMINFMFLIGLTNTISLLVKPPPYLFSDTADALLYLAPMTGVIIAELFGHFFNDFLQRTYIRHHEGRYKPESRLWGVYLPWFLGVFALVIFGETLQFGKSWVGLAIGWGMQGFAVQAATAAISAYVLDCFPQHAALASSWINFWRTTGGFCVNYFQSKWVAHSGPAVTFGCQAAIVASSIFAIIACQIWGPKWRTRYALPPPEN</sequence>
<dbReference type="GO" id="GO:0005886">
    <property type="term" value="C:plasma membrane"/>
    <property type="evidence" value="ECO:0007669"/>
    <property type="project" value="TreeGrafter"/>
</dbReference>
<dbReference type="Pfam" id="PF07690">
    <property type="entry name" value="MFS_1"/>
    <property type="match status" value="1"/>
</dbReference>
<feature type="region of interest" description="Disordered" evidence="5">
    <location>
        <begin position="1"/>
        <end position="52"/>
    </location>
</feature>
<evidence type="ECO:0000256" key="3">
    <source>
        <dbReference type="ARBA" id="ARBA00022989"/>
    </source>
</evidence>
<dbReference type="InterPro" id="IPR036259">
    <property type="entry name" value="MFS_trans_sf"/>
</dbReference>
<feature type="transmembrane region" description="Helical" evidence="6">
    <location>
        <begin position="408"/>
        <end position="431"/>
    </location>
</feature>
<evidence type="ECO:0000256" key="2">
    <source>
        <dbReference type="ARBA" id="ARBA00022692"/>
    </source>
</evidence>
<keyword evidence="8" id="KW-1185">Reference proteome</keyword>
<dbReference type="SUPFAM" id="SSF103473">
    <property type="entry name" value="MFS general substrate transporter"/>
    <property type="match status" value="1"/>
</dbReference>
<evidence type="ECO:0000256" key="6">
    <source>
        <dbReference type="SAM" id="Phobius"/>
    </source>
</evidence>
<name>A0A6A6GT32_VIRVR</name>
<feature type="compositionally biased region" description="Basic and acidic residues" evidence="5">
    <location>
        <begin position="1"/>
        <end position="10"/>
    </location>
</feature>
<feature type="transmembrane region" description="Helical" evidence="6">
    <location>
        <begin position="438"/>
        <end position="459"/>
    </location>
</feature>
<accession>A0A6A6GT32</accession>
<dbReference type="Gene3D" id="1.20.1250.20">
    <property type="entry name" value="MFS general substrate transporter like domains"/>
    <property type="match status" value="1"/>
</dbReference>